<evidence type="ECO:0000256" key="4">
    <source>
        <dbReference type="ARBA" id="ARBA00022857"/>
    </source>
</evidence>
<dbReference type="InterPro" id="IPR044152">
    <property type="entry name" value="YqjM-like"/>
</dbReference>
<dbReference type="Gene3D" id="3.20.20.70">
    <property type="entry name" value="Aldolase class I"/>
    <property type="match status" value="1"/>
</dbReference>
<evidence type="ECO:0000313" key="8">
    <source>
        <dbReference type="Proteomes" id="UP000541033"/>
    </source>
</evidence>
<accession>A0A7X5TU58</accession>
<feature type="domain" description="NADH:flavin oxidoreductase/NADH oxidase N-terminal" evidence="6">
    <location>
        <begin position="6"/>
        <end position="342"/>
    </location>
</feature>
<dbReference type="PANTHER" id="PTHR43303">
    <property type="entry name" value="NADPH DEHYDROGENASE C23G7.10C-RELATED"/>
    <property type="match status" value="1"/>
</dbReference>
<organism evidence="7 8">
    <name type="scientific">Lysinibacter cavernae</name>
    <dbReference type="NCBI Taxonomy" id="1640652"/>
    <lineage>
        <taxon>Bacteria</taxon>
        <taxon>Bacillati</taxon>
        <taxon>Actinomycetota</taxon>
        <taxon>Actinomycetes</taxon>
        <taxon>Micrococcales</taxon>
        <taxon>Microbacteriaceae</taxon>
        <taxon>Lysinibacter</taxon>
    </lineage>
</organism>
<dbReference type="GO" id="GO:0003959">
    <property type="term" value="F:NADPH dehydrogenase activity"/>
    <property type="evidence" value="ECO:0007669"/>
    <property type="project" value="InterPro"/>
</dbReference>
<proteinExistence type="predicted"/>
<dbReference type="AlphaFoldDB" id="A0A7X5TU58"/>
<dbReference type="GO" id="GO:0050661">
    <property type="term" value="F:NADP binding"/>
    <property type="evidence" value="ECO:0007669"/>
    <property type="project" value="InterPro"/>
</dbReference>
<comment type="caution">
    <text evidence="7">The sequence shown here is derived from an EMBL/GenBank/DDBJ whole genome shotgun (WGS) entry which is preliminary data.</text>
</comment>
<keyword evidence="2" id="KW-0285">Flavoprotein</keyword>
<sequence>MAQSHLFSPLTLRNTTFRNRLWVSPMCQYSVDKHDGVATDWHLVHLGSMARGGAGVVMLEATAVVPEGRIAREDLGLWNDNQRDAMVRLVEVIHSHGAGAAVQLAHAGRKASVYRPWEPDRTGTVPEADGGWQTLAPSAIPFDGMSVPREMTIEDIDAVVEAFGLATRRAVEAGFDAVEIHAAHGYLVHQFLSPLSNTRTDSYGGSAENRARLLLRIIAAVRAEIGELPVSVRFSATDYADGGLTPDDVAVFAGWAGVAGADLIDVSTGGLVAGVSIPLSPGYQVPHAELIRRETGLCTAAVGLITDAAQAETIVSSGQADVVLVGREFLRNPHFALQAAAKLGERLSYSPPQYGRAPYEH</sequence>
<evidence type="ECO:0000256" key="1">
    <source>
        <dbReference type="ARBA" id="ARBA00001917"/>
    </source>
</evidence>
<dbReference type="GO" id="GO:0010181">
    <property type="term" value="F:FMN binding"/>
    <property type="evidence" value="ECO:0007669"/>
    <property type="project" value="InterPro"/>
</dbReference>
<evidence type="ECO:0000313" key="7">
    <source>
        <dbReference type="EMBL" id="NIH54234.1"/>
    </source>
</evidence>
<dbReference type="EMBL" id="JAAMOX010000002">
    <property type="protein sequence ID" value="NIH54234.1"/>
    <property type="molecule type" value="Genomic_DNA"/>
</dbReference>
<keyword evidence="3" id="KW-0288">FMN</keyword>
<dbReference type="PANTHER" id="PTHR43303:SF4">
    <property type="entry name" value="NADPH DEHYDROGENASE C23G7.10C-RELATED"/>
    <property type="match status" value="1"/>
</dbReference>
<evidence type="ECO:0000259" key="6">
    <source>
        <dbReference type="Pfam" id="PF00724"/>
    </source>
</evidence>
<dbReference type="Pfam" id="PF00724">
    <property type="entry name" value="Oxidored_FMN"/>
    <property type="match status" value="1"/>
</dbReference>
<keyword evidence="5" id="KW-0560">Oxidoreductase</keyword>
<reference evidence="7 8" key="1">
    <citation type="submission" date="2020-02" db="EMBL/GenBank/DDBJ databases">
        <title>Sequencing the genomes of 1000 actinobacteria strains.</title>
        <authorList>
            <person name="Klenk H.-P."/>
        </authorList>
    </citation>
    <scope>NUCLEOTIDE SEQUENCE [LARGE SCALE GENOMIC DNA]</scope>
    <source>
        <strain evidence="7 8">DSM 27960</strain>
    </source>
</reference>
<dbReference type="CDD" id="cd02932">
    <property type="entry name" value="OYE_YqiM_FMN"/>
    <property type="match status" value="1"/>
</dbReference>
<keyword evidence="8" id="KW-1185">Reference proteome</keyword>
<dbReference type="Proteomes" id="UP000541033">
    <property type="component" value="Unassembled WGS sequence"/>
</dbReference>
<gene>
    <name evidence="7" type="ORF">FHX76_002130</name>
</gene>
<evidence type="ECO:0000256" key="5">
    <source>
        <dbReference type="ARBA" id="ARBA00023002"/>
    </source>
</evidence>
<protein>
    <submittedName>
        <fullName evidence="7">2,4-dienoyl-CoA reductase-like NADH-dependent reductase (Old Yellow Enzyme family)</fullName>
    </submittedName>
</protein>
<comment type="cofactor">
    <cofactor evidence="1">
        <name>FMN</name>
        <dbReference type="ChEBI" id="CHEBI:58210"/>
    </cofactor>
</comment>
<dbReference type="InterPro" id="IPR001155">
    <property type="entry name" value="OxRdtase_FMN_N"/>
</dbReference>
<dbReference type="RefSeq" id="WP_167150637.1">
    <property type="nucleotide sequence ID" value="NZ_JAAMOX010000002.1"/>
</dbReference>
<evidence type="ECO:0000256" key="2">
    <source>
        <dbReference type="ARBA" id="ARBA00022630"/>
    </source>
</evidence>
<keyword evidence="4" id="KW-0521">NADP</keyword>
<evidence type="ECO:0000256" key="3">
    <source>
        <dbReference type="ARBA" id="ARBA00022643"/>
    </source>
</evidence>
<dbReference type="InterPro" id="IPR013785">
    <property type="entry name" value="Aldolase_TIM"/>
</dbReference>
<name>A0A7X5TU58_9MICO</name>
<dbReference type="SUPFAM" id="SSF51395">
    <property type="entry name" value="FMN-linked oxidoreductases"/>
    <property type="match status" value="1"/>
</dbReference>